<evidence type="ECO:0000313" key="4">
    <source>
        <dbReference type="Proteomes" id="UP001303373"/>
    </source>
</evidence>
<dbReference type="EMBL" id="CP138580">
    <property type="protein sequence ID" value="WPG97691.1"/>
    <property type="molecule type" value="Genomic_DNA"/>
</dbReference>
<dbReference type="AlphaFoldDB" id="A0AAQ3M398"/>
<reference evidence="3 4" key="1">
    <citation type="submission" date="2023-11" db="EMBL/GenBank/DDBJ databases">
        <title>An acidophilic fungus is an integral part of prey digestion in a carnivorous sundew plant.</title>
        <authorList>
            <person name="Tsai I.J."/>
        </authorList>
    </citation>
    <scope>NUCLEOTIDE SEQUENCE [LARGE SCALE GENOMIC DNA]</scope>
    <source>
        <strain evidence="3">169a</strain>
    </source>
</reference>
<name>A0AAQ3M398_9PEZI</name>
<accession>A0AAQ3M398</accession>
<dbReference type="GO" id="GO:0005680">
    <property type="term" value="C:anaphase-promoting complex"/>
    <property type="evidence" value="ECO:0007669"/>
    <property type="project" value="TreeGrafter"/>
</dbReference>
<dbReference type="PROSITE" id="PS50069">
    <property type="entry name" value="CULLIN_2"/>
    <property type="match status" value="1"/>
</dbReference>
<comment type="similarity">
    <text evidence="1">Belongs to the cullin family.</text>
</comment>
<dbReference type="InterPro" id="IPR044554">
    <property type="entry name" value="ANAPC2"/>
</dbReference>
<gene>
    <name evidence="3" type="ORF">R9X50_00047200</name>
</gene>
<dbReference type="SUPFAM" id="SSF75632">
    <property type="entry name" value="Cullin homology domain"/>
    <property type="match status" value="1"/>
</dbReference>
<dbReference type="PANTHER" id="PTHR45957:SF1">
    <property type="entry name" value="ANAPHASE-PROMOTING COMPLEX SUBUNIT 2"/>
    <property type="match status" value="1"/>
</dbReference>
<dbReference type="GO" id="GO:0006511">
    <property type="term" value="P:ubiquitin-dependent protein catabolic process"/>
    <property type="evidence" value="ECO:0007669"/>
    <property type="project" value="InterPro"/>
</dbReference>
<dbReference type="Pfam" id="PF25773">
    <property type="entry name" value="TPR_ANAPC2"/>
    <property type="match status" value="1"/>
</dbReference>
<dbReference type="GO" id="GO:0070979">
    <property type="term" value="P:protein K11-linked ubiquitination"/>
    <property type="evidence" value="ECO:0007669"/>
    <property type="project" value="TreeGrafter"/>
</dbReference>
<sequence>MATASISAASLTRREDIFASVFPPASFTTPTPEATPTIGVLSSPGKSFGGFNHTNQVADGAVSFNRNWSTATRFLTLTASEHASHDDRHAIREATAALQYLWNSPSSRSDLVKWYNHEVSVHYSQFVLPSLGAWHNPIASSNALYVVRSTIDILENAQELYNKAPSAILNVIRDASQRSAIESFCIQTRQGMQRLFLHSLPRQRLQKTLANVMYQLMETSIQQSRESGKCAKSERCSCKVTIDDLSFTALHTVGLGGNLGERAFAHAVHKLLDGPAVERRCFEVDWSGHESVVDKLREWIQSKFAPFVEQCLSKLTGNASLQLTESEITQFVTMAALKLGRQRTLSLFDYVKSWPHSQGAVLDIKEYLFFGSLTDKAHVCSSFTNQLQNRFLHAGVSTNELLSIYINVIHTFRLLDARGVLLDKVATPIRNYLRARDDTVSIIAASFLADVDKNGAILHSESEKVCIDIALEVARSNLEERQESGTLNWNDMDWVPDPIDAGPQYKSSKSEDVVAYILGLFEQADFIKEVTNVLAQHLLHMVDSEYVKETRLVELFKTRLDASKLQAAEVMLKDVRDSASLNRKLKQRLAHRTNPPATPREIQAAIPQEGIPMNELYERFSNGTTHTQFLAIVKLVANKRDNVLYPKRSRLPAESPVKKTPSHPEFNLQVLSSFFWPEMQSRDYEVPSGFYPLQEHYSTYFQQQGGQRKLQFKPALARCTVELELEDRQVREVDIPAWRGSVIDAFASERGDAVPITYNSSDGLTPQQLMDALRMDEELVMDALNFWTAKRVLYQCAPGIYAVLESLDMDTGADEHQEQEPAESISAVKTQDAMFQDNAPTFSIFIANMLRNGGAKEIGGMMGITSMLKMVLPTFTYGEEEVQYLLAEMEGRGEVTRNGDLWSAK</sequence>
<dbReference type="InterPro" id="IPR036317">
    <property type="entry name" value="Cullin_homology_sf"/>
</dbReference>
<dbReference type="PANTHER" id="PTHR45957">
    <property type="entry name" value="ANAPHASE-PROMOTING COMPLEX SUBUNIT 2"/>
    <property type="match status" value="1"/>
</dbReference>
<keyword evidence="4" id="KW-1185">Reference proteome</keyword>
<dbReference type="Proteomes" id="UP001303373">
    <property type="component" value="Chromosome 1"/>
</dbReference>
<organism evidence="3 4">
    <name type="scientific">Acrodontium crateriforme</name>
    <dbReference type="NCBI Taxonomy" id="150365"/>
    <lineage>
        <taxon>Eukaryota</taxon>
        <taxon>Fungi</taxon>
        <taxon>Dikarya</taxon>
        <taxon>Ascomycota</taxon>
        <taxon>Pezizomycotina</taxon>
        <taxon>Dothideomycetes</taxon>
        <taxon>Dothideomycetidae</taxon>
        <taxon>Mycosphaerellales</taxon>
        <taxon>Teratosphaeriaceae</taxon>
        <taxon>Acrodontium</taxon>
    </lineage>
</organism>
<proteinExistence type="inferred from homology"/>
<dbReference type="GO" id="GO:0007091">
    <property type="term" value="P:metaphase/anaphase transition of mitotic cell cycle"/>
    <property type="evidence" value="ECO:0007669"/>
    <property type="project" value="TreeGrafter"/>
</dbReference>
<dbReference type="InterPro" id="IPR016158">
    <property type="entry name" value="Cullin_homology"/>
</dbReference>
<evidence type="ECO:0000256" key="1">
    <source>
        <dbReference type="PROSITE-ProRule" id="PRU00330"/>
    </source>
</evidence>
<evidence type="ECO:0000313" key="3">
    <source>
        <dbReference type="EMBL" id="WPG97691.1"/>
    </source>
</evidence>
<feature type="domain" description="Cullin family profile" evidence="2">
    <location>
        <begin position="511"/>
        <end position="788"/>
    </location>
</feature>
<evidence type="ECO:0000259" key="2">
    <source>
        <dbReference type="PROSITE" id="PS50069"/>
    </source>
</evidence>
<dbReference type="GO" id="GO:0031625">
    <property type="term" value="F:ubiquitin protein ligase binding"/>
    <property type="evidence" value="ECO:0007669"/>
    <property type="project" value="InterPro"/>
</dbReference>
<protein>
    <submittedName>
        <fullName evidence="3">Anaphase-promoting complex subunit 2</fullName>
    </submittedName>
</protein>
<dbReference type="Gene3D" id="3.30.230.130">
    <property type="entry name" value="Cullin, Chain C, Domain 2"/>
    <property type="match status" value="1"/>
</dbReference>
<dbReference type="InterPro" id="IPR057975">
    <property type="entry name" value="TPR_ANAPC2"/>
</dbReference>